<dbReference type="Gene3D" id="2.130.10.130">
    <property type="entry name" value="Integrin alpha, N-terminal"/>
    <property type="match status" value="1"/>
</dbReference>
<evidence type="ECO:0000256" key="1">
    <source>
        <dbReference type="SAM" id="MobiDB-lite"/>
    </source>
</evidence>
<dbReference type="Pfam" id="PF22301">
    <property type="entry name" value="AUDH_beta_propeller"/>
    <property type="match status" value="1"/>
</dbReference>
<dbReference type="InterPro" id="IPR028994">
    <property type="entry name" value="Integrin_alpha_N"/>
</dbReference>
<dbReference type="InterPro" id="IPR040887">
    <property type="entry name" value="AUDH_Cupin"/>
</dbReference>
<proteinExistence type="predicted"/>
<dbReference type="OrthoDB" id="5378718at2759"/>
<protein>
    <submittedName>
        <fullName evidence="4">Aldos-2-ulose dehydratase</fullName>
    </submittedName>
</protein>
<feature type="domain" description="Aldos-2-ulose dehydratase beta-propeller" evidence="3">
    <location>
        <begin position="72"/>
        <end position="258"/>
    </location>
</feature>
<comment type="caution">
    <text evidence="4">The sequence shown here is derived from an EMBL/GenBank/DDBJ whole genome shotgun (WGS) entry which is preliminary data.</text>
</comment>
<feature type="domain" description="Aldos-2-ulose dehydratase/isomerase (AUDH) Cupin" evidence="2">
    <location>
        <begin position="398"/>
        <end position="703"/>
    </location>
</feature>
<dbReference type="Proteomes" id="UP000053831">
    <property type="component" value="Unassembled WGS sequence"/>
</dbReference>
<feature type="compositionally biased region" description="Basic and acidic residues" evidence="1">
    <location>
        <begin position="199"/>
        <end position="209"/>
    </location>
</feature>
<dbReference type="EMBL" id="LGSR01000006">
    <property type="protein sequence ID" value="KOS22240.1"/>
    <property type="molecule type" value="Genomic_DNA"/>
</dbReference>
<evidence type="ECO:0000259" key="3">
    <source>
        <dbReference type="Pfam" id="PF22301"/>
    </source>
</evidence>
<reference evidence="4 5" key="1">
    <citation type="submission" date="2015-07" db="EMBL/GenBank/DDBJ databases">
        <title>The genome of the fungus Escovopsis weberi, a specialized disease agent of ant agriculture.</title>
        <authorList>
            <person name="de Man T.J."/>
            <person name="Stajich J.E."/>
            <person name="Kubicek C.P."/>
            <person name="Chenthamara K."/>
            <person name="Atanasova L."/>
            <person name="Druzhinina I.S."/>
            <person name="Birnbaum S."/>
            <person name="Barribeau S.M."/>
            <person name="Teiling C."/>
            <person name="Suen G."/>
            <person name="Currie C."/>
            <person name="Gerardo N.M."/>
        </authorList>
    </citation>
    <scope>NUCLEOTIDE SEQUENCE [LARGE SCALE GENOMIC DNA]</scope>
</reference>
<evidence type="ECO:0000313" key="5">
    <source>
        <dbReference type="Proteomes" id="UP000053831"/>
    </source>
</evidence>
<keyword evidence="5" id="KW-1185">Reference proteome</keyword>
<evidence type="ECO:0000259" key="2">
    <source>
        <dbReference type="Pfam" id="PF18637"/>
    </source>
</evidence>
<sequence length="707" mass="77875">MASKVLEPSFVESVIEPDRKDGSGLATGTVAFLDNPVATGGTVDQDIAGNGLSDVIVCHTYGPHMLRCDMSGGIVSWFKNPGRDAPKDTPWQQFYVGQWPSMHRLKVGYFTQTAYLEIIGAPILRGEHDQVVLKFQKPSKVEDASEWPRATIDDVHFTVIHEITVKKYDGPDGLDSIIVSSREGLTRLFWKEGEWKTEHIGDGEPREPRQSASAEEPGSGDYWGCGTSDVGHFAGDPFAYIATVDPFHGTTVAVYTKEYDSLKNFAWKRTVLDVYGTPEQRLKHGEGPAHYVVCADFDGDGNDEFLVSLFGPVSYDDNGQIVNGVYYYKPLDLEFKTFAKWKVTDTSSARIAVGDFRNSGLLDFVSISYNVPNYYEEPNPETRLFTNGFAPAPSPYQSIFPSFWAGEGLIRIKTPGLYPKGTPISQELPLIQVANVAISVQVVGKNETVTIPQGVGVKVLWGSLDILDKDGKTQDTREALNLVWANTKMTTSTYETAKASADQGAIFLWLKPLSAAQGGGTTVWADAGSVPVTTTLDLSAQNLQPPIYGFTMVGDLPWGGNFVGVNFWNMPGFIFRLWETDTPIAHNQFWVAGNKVDCGIHNHRYDLFGETHICLSNGTKDGGMWAVKDEPDGMTIEEAKALPPTGFEIRALKPLEEQGGMWERDSCDKAVKRPDGTLEYPWHKWQAGGAASNVDVWMALEFDAKLC</sequence>
<dbReference type="SUPFAM" id="SSF69318">
    <property type="entry name" value="Integrin alpha N-terminal domain"/>
    <property type="match status" value="1"/>
</dbReference>
<dbReference type="Gene3D" id="2.60.120.990">
    <property type="match status" value="1"/>
</dbReference>
<organism evidence="4 5">
    <name type="scientific">Escovopsis weberi</name>
    <dbReference type="NCBI Taxonomy" id="150374"/>
    <lineage>
        <taxon>Eukaryota</taxon>
        <taxon>Fungi</taxon>
        <taxon>Dikarya</taxon>
        <taxon>Ascomycota</taxon>
        <taxon>Pezizomycotina</taxon>
        <taxon>Sordariomycetes</taxon>
        <taxon>Hypocreomycetidae</taxon>
        <taxon>Hypocreales</taxon>
        <taxon>Hypocreaceae</taxon>
        <taxon>Escovopsis</taxon>
    </lineage>
</organism>
<feature type="region of interest" description="Disordered" evidence="1">
    <location>
        <begin position="199"/>
        <end position="221"/>
    </location>
</feature>
<dbReference type="InterPro" id="IPR054583">
    <property type="entry name" value="Beta-prop_AUDH"/>
</dbReference>
<accession>A0A0M8N8K8</accession>
<name>A0A0M8N8K8_ESCWE</name>
<dbReference type="Pfam" id="PF18637">
    <property type="entry name" value="AUDH_Cupin"/>
    <property type="match status" value="1"/>
</dbReference>
<dbReference type="AlphaFoldDB" id="A0A0M8N8K8"/>
<evidence type="ECO:0000313" key="4">
    <source>
        <dbReference type="EMBL" id="KOS22240.1"/>
    </source>
</evidence>
<gene>
    <name evidence="4" type="ORF">ESCO_001986</name>
</gene>